<reference evidence="1" key="1">
    <citation type="journal article" date="2021" name="PeerJ">
        <title>Extensive microbial diversity within the chicken gut microbiome revealed by metagenomics and culture.</title>
        <authorList>
            <person name="Gilroy R."/>
            <person name="Ravi A."/>
            <person name="Getino M."/>
            <person name="Pursley I."/>
            <person name="Horton D.L."/>
            <person name="Alikhan N.F."/>
            <person name="Baker D."/>
            <person name="Gharbi K."/>
            <person name="Hall N."/>
            <person name="Watson M."/>
            <person name="Adriaenssens E.M."/>
            <person name="Foster-Nyarko E."/>
            <person name="Jarju S."/>
            <person name="Secka A."/>
            <person name="Antonio M."/>
            <person name="Oren A."/>
            <person name="Chaudhuri R.R."/>
            <person name="La Ragione R."/>
            <person name="Hildebrand F."/>
            <person name="Pallen M.J."/>
        </authorList>
    </citation>
    <scope>NUCLEOTIDE SEQUENCE</scope>
    <source>
        <strain evidence="1">ChiW4-1371</strain>
    </source>
</reference>
<dbReference type="InterPro" id="IPR043129">
    <property type="entry name" value="ATPase_NBD"/>
</dbReference>
<dbReference type="Proteomes" id="UP000824176">
    <property type="component" value="Unassembled WGS sequence"/>
</dbReference>
<organism evidence="1 2">
    <name type="scientific">Candidatus Mucispirillum faecigallinarum</name>
    <dbReference type="NCBI Taxonomy" id="2838699"/>
    <lineage>
        <taxon>Bacteria</taxon>
        <taxon>Pseudomonadati</taxon>
        <taxon>Deferribacterota</taxon>
        <taxon>Deferribacteres</taxon>
        <taxon>Deferribacterales</taxon>
        <taxon>Mucispirillaceae</taxon>
        <taxon>Mucispirillum</taxon>
    </lineage>
</organism>
<dbReference type="InterPro" id="IPR005883">
    <property type="entry name" value="PilM"/>
</dbReference>
<evidence type="ECO:0000313" key="2">
    <source>
        <dbReference type="Proteomes" id="UP000824176"/>
    </source>
</evidence>
<dbReference type="InterPro" id="IPR050696">
    <property type="entry name" value="FtsA/MreB"/>
</dbReference>
<dbReference type="Gene3D" id="3.30.1490.300">
    <property type="match status" value="1"/>
</dbReference>
<protein>
    <submittedName>
        <fullName evidence="1">Pilus assembly protein PilM</fullName>
    </submittedName>
</protein>
<sequence>MSDKYHIGLDIGANAIKAVLLSPTKTGFVVDKFRNNTFEGVVTENGAINDYGELVKRILETVDDTFPVRTAAVALKGPSVLVRKMLVNNDSLGDLKEFRWIADQYACVEPEEMCIDFEALPSQDLYNHTSIVMTAAKKDVVTDFVSVIESAKLQPYAIEAEAMSIVRLFRALNKTNNAEVQLILHVGYIGSFVILIKNGFFDYCREVSRGGKYFTDLIKHDLDVDSETAEKIKINPDTHSDPEKVRTTLDRIFSIEYIQEIDYVLKFYLLRGGSLPNHIYLSGGACQTFGLEKALRDKYTVPVEYLDPWQFIVLPESAGKVQPTDKYSYSVVLGLALHGLVY</sequence>
<dbReference type="Gene3D" id="3.30.420.40">
    <property type="match status" value="2"/>
</dbReference>
<name>A0A9D2GTP9_9BACT</name>
<dbReference type="SUPFAM" id="SSF53067">
    <property type="entry name" value="Actin-like ATPase domain"/>
    <property type="match status" value="1"/>
</dbReference>
<reference evidence="1" key="2">
    <citation type="submission" date="2021-04" db="EMBL/GenBank/DDBJ databases">
        <authorList>
            <person name="Gilroy R."/>
        </authorList>
    </citation>
    <scope>NUCLEOTIDE SEQUENCE</scope>
    <source>
        <strain evidence="1">ChiW4-1371</strain>
    </source>
</reference>
<dbReference type="AlphaFoldDB" id="A0A9D2GTP9"/>
<comment type="caution">
    <text evidence="1">The sequence shown here is derived from an EMBL/GenBank/DDBJ whole genome shotgun (WGS) entry which is preliminary data.</text>
</comment>
<dbReference type="CDD" id="cd24049">
    <property type="entry name" value="ASKHA_NBD_PilM"/>
    <property type="match status" value="1"/>
</dbReference>
<accession>A0A9D2GTP9</accession>
<evidence type="ECO:0000313" key="1">
    <source>
        <dbReference type="EMBL" id="HIZ89832.1"/>
    </source>
</evidence>
<proteinExistence type="predicted"/>
<dbReference type="Pfam" id="PF11104">
    <property type="entry name" value="PilM_2"/>
    <property type="match status" value="1"/>
</dbReference>
<dbReference type="PANTHER" id="PTHR32432">
    <property type="entry name" value="CELL DIVISION PROTEIN FTSA-RELATED"/>
    <property type="match status" value="1"/>
</dbReference>
<dbReference type="PANTHER" id="PTHR32432:SF3">
    <property type="entry name" value="ETHANOLAMINE UTILIZATION PROTEIN EUTJ"/>
    <property type="match status" value="1"/>
</dbReference>
<gene>
    <name evidence="1" type="primary">pilM</name>
    <name evidence="1" type="ORF">H9804_07790</name>
</gene>
<dbReference type="EMBL" id="DXAQ01000121">
    <property type="protein sequence ID" value="HIZ89832.1"/>
    <property type="molecule type" value="Genomic_DNA"/>
</dbReference>